<protein>
    <submittedName>
        <fullName evidence="2">Uncharacterized protein</fullName>
    </submittedName>
</protein>
<organism evidence="2 3">
    <name type="scientific">Protopolystoma xenopodis</name>
    <dbReference type="NCBI Taxonomy" id="117903"/>
    <lineage>
        <taxon>Eukaryota</taxon>
        <taxon>Metazoa</taxon>
        <taxon>Spiralia</taxon>
        <taxon>Lophotrochozoa</taxon>
        <taxon>Platyhelminthes</taxon>
        <taxon>Monogenea</taxon>
        <taxon>Polyopisthocotylea</taxon>
        <taxon>Polystomatidea</taxon>
        <taxon>Polystomatidae</taxon>
        <taxon>Protopolystoma</taxon>
    </lineage>
</organism>
<keyword evidence="3" id="KW-1185">Reference proteome</keyword>
<evidence type="ECO:0000313" key="2">
    <source>
        <dbReference type="EMBL" id="VEL34603.1"/>
    </source>
</evidence>
<comment type="caution">
    <text evidence="2">The sequence shown here is derived from an EMBL/GenBank/DDBJ whole genome shotgun (WGS) entry which is preliminary data.</text>
</comment>
<proteinExistence type="predicted"/>
<reference evidence="2" key="1">
    <citation type="submission" date="2018-11" db="EMBL/GenBank/DDBJ databases">
        <authorList>
            <consortium name="Pathogen Informatics"/>
        </authorList>
    </citation>
    <scope>NUCLEOTIDE SEQUENCE</scope>
</reference>
<accession>A0A3S5BQF7</accession>
<keyword evidence="1" id="KW-0472">Membrane</keyword>
<dbReference type="AlphaFoldDB" id="A0A3S5BQF7"/>
<dbReference type="EMBL" id="CAAALY010248004">
    <property type="protein sequence ID" value="VEL34603.1"/>
    <property type="molecule type" value="Genomic_DNA"/>
</dbReference>
<dbReference type="Proteomes" id="UP000784294">
    <property type="component" value="Unassembled WGS sequence"/>
</dbReference>
<gene>
    <name evidence="2" type="ORF">PXEA_LOCUS28043</name>
</gene>
<keyword evidence="1" id="KW-1133">Transmembrane helix</keyword>
<evidence type="ECO:0000256" key="1">
    <source>
        <dbReference type="SAM" id="Phobius"/>
    </source>
</evidence>
<feature type="transmembrane region" description="Helical" evidence="1">
    <location>
        <begin position="12"/>
        <end position="39"/>
    </location>
</feature>
<name>A0A3S5BQF7_9PLAT</name>
<evidence type="ECO:0000313" key="3">
    <source>
        <dbReference type="Proteomes" id="UP000784294"/>
    </source>
</evidence>
<keyword evidence="1" id="KW-0812">Transmembrane</keyword>
<sequence length="66" mass="7349">MWDMHYPSNSRTAWVSCGARPLCLFIACAPVATSLFGLIDYGQRFGRAWIGENRPVMSEQVVDAKA</sequence>